<evidence type="ECO:0008006" key="3">
    <source>
        <dbReference type="Google" id="ProtNLM"/>
    </source>
</evidence>
<dbReference type="Proteomes" id="UP000018888">
    <property type="component" value="Unassembled WGS sequence"/>
</dbReference>
<keyword evidence="2" id="KW-1185">Reference proteome</keyword>
<evidence type="ECO:0000313" key="1">
    <source>
        <dbReference type="EMBL" id="POG82005.1"/>
    </source>
</evidence>
<proteinExistence type="predicted"/>
<evidence type="ECO:0000313" key="2">
    <source>
        <dbReference type="Proteomes" id="UP000018888"/>
    </source>
</evidence>
<organism evidence="1 2">
    <name type="scientific">Rhizophagus irregularis (strain DAOM 181602 / DAOM 197198 / MUCL 43194)</name>
    <name type="common">Arbuscular mycorrhizal fungus</name>
    <name type="synonym">Glomus intraradices</name>
    <dbReference type="NCBI Taxonomy" id="747089"/>
    <lineage>
        <taxon>Eukaryota</taxon>
        <taxon>Fungi</taxon>
        <taxon>Fungi incertae sedis</taxon>
        <taxon>Mucoromycota</taxon>
        <taxon>Glomeromycotina</taxon>
        <taxon>Glomeromycetes</taxon>
        <taxon>Glomerales</taxon>
        <taxon>Glomeraceae</taxon>
        <taxon>Rhizophagus</taxon>
    </lineage>
</organism>
<comment type="caution">
    <text evidence="1">The sequence shown here is derived from an EMBL/GenBank/DDBJ whole genome shotgun (WGS) entry which is preliminary data.</text>
</comment>
<dbReference type="EMBL" id="AUPC02000007">
    <property type="protein sequence ID" value="POG82005.1"/>
    <property type="molecule type" value="Genomic_DNA"/>
</dbReference>
<sequence>ITINKSQGQALSRVGVYLPEPVFTHEQLYVAFSRVTVYQHIKVFIDNGENCKTRNIEYCEIFHSINRIHI</sequence>
<feature type="non-terminal residue" evidence="1">
    <location>
        <position position="1"/>
    </location>
</feature>
<dbReference type="AlphaFoldDB" id="A0A2P4QWL1"/>
<reference evidence="1 2" key="2">
    <citation type="journal article" date="2018" name="New Phytol.">
        <title>High intraspecific genome diversity in the model arbuscular mycorrhizal symbiont Rhizophagus irregularis.</title>
        <authorList>
            <person name="Chen E.C.H."/>
            <person name="Morin E."/>
            <person name="Beaudet D."/>
            <person name="Noel J."/>
            <person name="Yildirir G."/>
            <person name="Ndikumana S."/>
            <person name="Charron P."/>
            <person name="St-Onge C."/>
            <person name="Giorgi J."/>
            <person name="Kruger M."/>
            <person name="Marton T."/>
            <person name="Ropars J."/>
            <person name="Grigoriev I.V."/>
            <person name="Hainaut M."/>
            <person name="Henrissat B."/>
            <person name="Roux C."/>
            <person name="Martin F."/>
            <person name="Corradi N."/>
        </authorList>
    </citation>
    <scope>NUCLEOTIDE SEQUENCE [LARGE SCALE GENOMIC DNA]</scope>
    <source>
        <strain evidence="1 2">DAOM 197198</strain>
    </source>
</reference>
<protein>
    <recommendedName>
        <fullName evidence="3">Helicase</fullName>
    </recommendedName>
</protein>
<dbReference type="SUPFAM" id="SSF52540">
    <property type="entry name" value="P-loop containing nucleoside triphosphate hydrolases"/>
    <property type="match status" value="1"/>
</dbReference>
<name>A0A2P4QWL1_RHIID</name>
<reference evidence="1 2" key="1">
    <citation type="journal article" date="2013" name="Proc. Natl. Acad. Sci. U.S.A.">
        <title>Genome of an arbuscular mycorrhizal fungus provides insight into the oldest plant symbiosis.</title>
        <authorList>
            <person name="Tisserant E."/>
            <person name="Malbreil M."/>
            <person name="Kuo A."/>
            <person name="Kohler A."/>
            <person name="Symeonidi A."/>
            <person name="Balestrini R."/>
            <person name="Charron P."/>
            <person name="Duensing N."/>
            <person name="Frei Dit Frey N."/>
            <person name="Gianinazzi-Pearson V."/>
            <person name="Gilbert L.B."/>
            <person name="Handa Y."/>
            <person name="Herr J.R."/>
            <person name="Hijri M."/>
            <person name="Koul R."/>
            <person name="Kawaguchi M."/>
            <person name="Krajinski F."/>
            <person name="Lammers P.J."/>
            <person name="Masclaux F.G."/>
            <person name="Murat C."/>
            <person name="Morin E."/>
            <person name="Ndikumana S."/>
            <person name="Pagni M."/>
            <person name="Petitpierre D."/>
            <person name="Requena N."/>
            <person name="Rosikiewicz P."/>
            <person name="Riley R."/>
            <person name="Saito K."/>
            <person name="San Clemente H."/>
            <person name="Shapiro H."/>
            <person name="van Tuinen D."/>
            <person name="Becard G."/>
            <person name="Bonfante P."/>
            <person name="Paszkowski U."/>
            <person name="Shachar-Hill Y.Y."/>
            <person name="Tuskan G.A."/>
            <person name="Young P.W."/>
            <person name="Sanders I.R."/>
            <person name="Henrissat B."/>
            <person name="Rensing S.A."/>
            <person name="Grigoriev I.V."/>
            <person name="Corradi N."/>
            <person name="Roux C."/>
            <person name="Martin F."/>
        </authorList>
    </citation>
    <scope>NUCLEOTIDE SEQUENCE [LARGE SCALE GENOMIC DNA]</scope>
    <source>
        <strain evidence="1 2">DAOM 197198</strain>
    </source>
</reference>
<accession>A0A2P4QWL1</accession>
<gene>
    <name evidence="1" type="ORF">GLOIN_2v1447475</name>
</gene>
<dbReference type="InterPro" id="IPR027417">
    <property type="entry name" value="P-loop_NTPase"/>
</dbReference>